<evidence type="ECO:0000313" key="1">
    <source>
        <dbReference type="EMBL" id="KXT69793.1"/>
    </source>
</evidence>
<comment type="caution">
    <text evidence="1">The sequence shown here is derived from an EMBL/GenBank/DDBJ whole genome shotgun (WGS) entry which is preliminary data.</text>
</comment>
<dbReference type="Proteomes" id="UP000070377">
    <property type="component" value="Unassembled WGS sequence"/>
</dbReference>
<dbReference type="EMBL" id="LQRD01000037">
    <property type="protein sequence ID" value="KXT69793.1"/>
    <property type="molecule type" value="Genomic_DNA"/>
</dbReference>
<sequence>MRLYIKGDYTKEIPFDYLELAKRMWFEKKDGIEPDLSYAGYLDLPIEKLSIHLELDKKTHDDRWKSVRIKKGIKYDFLSHKSEYIQLDYEDAIMSDFREKGECLRIASKHLDLLTVDKRAMYIMAIEIATAIDGQISEDDKESWLSVEEFKKRHEDILSMSYEEANELSLEEIPFLGDVRDPVWEDDDRRNEEYIKIHGEVELDDDEDDE</sequence>
<dbReference type="AlphaFoldDB" id="A0A139N1G9"/>
<dbReference type="STRING" id="45634.SCRDD08_01067"/>
<organism evidence="1 2">
    <name type="scientific">Streptococcus cristatus</name>
    <dbReference type="NCBI Taxonomy" id="45634"/>
    <lineage>
        <taxon>Bacteria</taxon>
        <taxon>Bacillati</taxon>
        <taxon>Bacillota</taxon>
        <taxon>Bacilli</taxon>
        <taxon>Lactobacillales</taxon>
        <taxon>Streptococcaceae</taxon>
        <taxon>Streptococcus</taxon>
    </lineage>
</organism>
<proteinExistence type="predicted"/>
<protein>
    <submittedName>
        <fullName evidence="1">Uncharacterized protein</fullName>
    </submittedName>
</protein>
<dbReference type="PATRIC" id="fig|45634.12.peg.1115"/>
<gene>
    <name evidence="1" type="ORF">SCRDD08_01067</name>
</gene>
<evidence type="ECO:0000313" key="2">
    <source>
        <dbReference type="Proteomes" id="UP000070377"/>
    </source>
</evidence>
<dbReference type="RefSeq" id="WP_061422736.1">
    <property type="nucleotide sequence ID" value="NZ_KQ969062.1"/>
</dbReference>
<accession>A0A139N1G9</accession>
<name>A0A139N1G9_STRCR</name>
<reference evidence="1 2" key="1">
    <citation type="submission" date="2016-01" db="EMBL/GenBank/DDBJ databases">
        <title>Highly variable Streptococcus oralis are common among viridans streptococci isolated from primates.</title>
        <authorList>
            <person name="Denapaite D."/>
            <person name="Rieger M."/>
            <person name="Koendgen S."/>
            <person name="Brueckner R."/>
            <person name="Ochigava I."/>
            <person name="Kappeler P."/>
            <person name="Maetz-Rensing K."/>
            <person name="Leendertz F."/>
            <person name="Hakenbeck R."/>
        </authorList>
    </citation>
    <scope>NUCLEOTIDE SEQUENCE [LARGE SCALE GENOMIC DNA]</scope>
    <source>
        <strain evidence="1 2">DD08</strain>
    </source>
</reference>